<keyword evidence="8" id="KW-0482">Metalloprotease</keyword>
<keyword evidence="9" id="KW-0961">Cell wall biogenesis/degradation</keyword>
<evidence type="ECO:0000256" key="6">
    <source>
        <dbReference type="ARBA" id="ARBA00022801"/>
    </source>
</evidence>
<evidence type="ECO:0000313" key="12">
    <source>
        <dbReference type="EMBL" id="MCR0982109.1"/>
    </source>
</evidence>
<evidence type="ECO:0000256" key="10">
    <source>
        <dbReference type="ARBA" id="ARBA00093448"/>
    </source>
</evidence>
<evidence type="ECO:0000256" key="3">
    <source>
        <dbReference type="ARBA" id="ARBA00022670"/>
    </source>
</evidence>
<comment type="similarity">
    <text evidence="10">Belongs to the peptidase M15 family.</text>
</comment>
<dbReference type="Gene3D" id="3.30.1380.10">
    <property type="match status" value="1"/>
</dbReference>
<keyword evidence="5" id="KW-0732">Signal</keyword>
<dbReference type="PANTHER" id="PTHR37425">
    <property type="match status" value="1"/>
</dbReference>
<dbReference type="RefSeq" id="WP_257715773.1">
    <property type="nucleotide sequence ID" value="NZ_JANJOU010000004.1"/>
</dbReference>
<evidence type="ECO:0000256" key="5">
    <source>
        <dbReference type="ARBA" id="ARBA00022729"/>
    </source>
</evidence>
<protein>
    <recommendedName>
        <fullName evidence="11">Murein endopeptidase K</fullName>
    </recommendedName>
</protein>
<evidence type="ECO:0000256" key="1">
    <source>
        <dbReference type="ARBA" id="ARBA00001947"/>
    </source>
</evidence>
<keyword evidence="7" id="KW-0862">Zinc</keyword>
<keyword evidence="3" id="KW-0645">Protease</keyword>
<evidence type="ECO:0000256" key="4">
    <source>
        <dbReference type="ARBA" id="ARBA00022723"/>
    </source>
</evidence>
<evidence type="ECO:0000256" key="2">
    <source>
        <dbReference type="ARBA" id="ARBA00004776"/>
    </source>
</evidence>
<keyword evidence="4" id="KW-0479">Metal-binding</keyword>
<reference evidence="12 13" key="1">
    <citation type="submission" date="2022-06" db="EMBL/GenBank/DDBJ databases">
        <title>Roseomonas CN29.</title>
        <authorList>
            <person name="Cheng Y."/>
            <person name="He X."/>
        </authorList>
    </citation>
    <scope>NUCLEOTIDE SEQUENCE [LARGE SCALE GENOMIC DNA]</scope>
    <source>
        <strain evidence="12 13">CN29</strain>
    </source>
</reference>
<comment type="cofactor">
    <cofactor evidence="1">
        <name>Zn(2+)</name>
        <dbReference type="ChEBI" id="CHEBI:29105"/>
    </cofactor>
</comment>
<organism evidence="12 13">
    <name type="scientific">Roseomonas populi</name>
    <dbReference type="NCBI Taxonomy" id="3121582"/>
    <lineage>
        <taxon>Bacteria</taxon>
        <taxon>Pseudomonadati</taxon>
        <taxon>Pseudomonadota</taxon>
        <taxon>Alphaproteobacteria</taxon>
        <taxon>Acetobacterales</taxon>
        <taxon>Roseomonadaceae</taxon>
        <taxon>Roseomonas</taxon>
    </lineage>
</organism>
<gene>
    <name evidence="12" type="ORF">NRP21_08630</name>
</gene>
<accession>A0ABT1X1Y4</accession>
<evidence type="ECO:0000256" key="7">
    <source>
        <dbReference type="ARBA" id="ARBA00022833"/>
    </source>
</evidence>
<keyword evidence="13" id="KW-1185">Reference proteome</keyword>
<sequence length="203" mass="22168">MSARVIGAVRAAWNGRRPHAPECPCCEDRRLGRRNLIAAGAGLLACAAVPGGAEAQVARGTRRISVQRAYTGDGFTGVYFQDGRYVTEALRKLDWVFRDINREEVTPMDPRLFDVMNAVAAKMEATDAFQVISGYRTPETNSRLTGRVSTVSLHMSGMAGDMRLPGRDSYGMARLAASLGLGGVGLYRRDGFVHLDCGQSRRW</sequence>
<evidence type="ECO:0000256" key="9">
    <source>
        <dbReference type="ARBA" id="ARBA00023316"/>
    </source>
</evidence>
<comment type="caution">
    <text evidence="12">The sequence shown here is derived from an EMBL/GenBank/DDBJ whole genome shotgun (WGS) entry which is preliminary data.</text>
</comment>
<evidence type="ECO:0000256" key="8">
    <source>
        <dbReference type="ARBA" id="ARBA00023049"/>
    </source>
</evidence>
<evidence type="ECO:0000256" key="11">
    <source>
        <dbReference type="ARBA" id="ARBA00093666"/>
    </source>
</evidence>
<dbReference type="Proteomes" id="UP001524642">
    <property type="component" value="Unassembled WGS sequence"/>
</dbReference>
<dbReference type="PANTHER" id="PTHR37425:SF1">
    <property type="entry name" value="OUTER MEMBRANE PROTEIN"/>
    <property type="match status" value="1"/>
</dbReference>
<dbReference type="SUPFAM" id="SSF55166">
    <property type="entry name" value="Hedgehog/DD-peptidase"/>
    <property type="match status" value="1"/>
</dbReference>
<dbReference type="InterPro" id="IPR009045">
    <property type="entry name" value="Zn_M74/Hedgehog-like"/>
</dbReference>
<dbReference type="Pfam" id="PF05951">
    <property type="entry name" value="Peptidase_M15_2"/>
    <property type="match status" value="1"/>
</dbReference>
<comment type="pathway">
    <text evidence="2">Cell wall biogenesis; cell wall polysaccharide biosynthesis.</text>
</comment>
<dbReference type="EMBL" id="JANJOU010000004">
    <property type="protein sequence ID" value="MCR0982109.1"/>
    <property type="molecule type" value="Genomic_DNA"/>
</dbReference>
<proteinExistence type="inferred from homology"/>
<name>A0ABT1X1Y4_9PROT</name>
<evidence type="ECO:0000313" key="13">
    <source>
        <dbReference type="Proteomes" id="UP001524642"/>
    </source>
</evidence>
<dbReference type="InterPro" id="IPR010275">
    <property type="entry name" value="MepK"/>
</dbReference>
<keyword evidence="6" id="KW-0378">Hydrolase</keyword>